<feature type="compositionally biased region" description="Polar residues" evidence="5">
    <location>
        <begin position="515"/>
        <end position="536"/>
    </location>
</feature>
<dbReference type="GO" id="GO:0003700">
    <property type="term" value="F:DNA-binding transcription factor activity"/>
    <property type="evidence" value="ECO:0007669"/>
    <property type="project" value="InterPro"/>
</dbReference>
<dbReference type="Gene3D" id="1.20.5.170">
    <property type="match status" value="1"/>
</dbReference>
<proteinExistence type="predicted"/>
<feature type="domain" description="BZIP" evidence="6">
    <location>
        <begin position="358"/>
        <end position="421"/>
    </location>
</feature>
<sequence length="632" mass="66124">MQSTFDTSNEFPNFSLGLDTPSKFLQSSSPNPWALGPGLTPSFFGSLNPSRGYTPSITDDAAAKGEANPFELSLGVDQKRHSIPSNALDPALVNVGKDSSKDDHDFDLLSTSTLFGGRKRAASSPAIRTPGGSSLDYLLQPSQQPVGGTLSRLHISPSKRPRMDSLQSSGLSSNDKLFSSGERESDDSPASSVVQTPPDAKMPLPTTKGGVDIPVGAGSTSYSPASFAPGASVAPTSASLLSQLEQQRSAMIAAGTAAWSQSAPLPMKADALDITVKPEPVDPSLAARPHVTRGSSRKGKAPAMMSTNLSSEASTPAASAPKRKGGRRKSAAAKAEEAAAEQDGAKKQGEGEDDDEDSVKRKQFLERNRIAACKSRQKKKEKTAQLERLAAELCNRNHVLQQTALALRQEAMTLRQLMHAHQGCSCEHAQGYIARDQAGGGIATIDQLAGRTLVLDYSVPPSMGTEDDVYSWMDRGEACPGTIPAPSGSIPFAPAVAPGPAIPVAQKGGAAPHAPTSTPQRPSPKQNGTSTRSMVTRRSAANAASTDAGPTLVPPPMPPTIDMMAVQDSGYFGMEVDDVAMPLSAVDPTTQAILDMSIPKHVRASSAPPTTPGWDGAAPKDDYFAPKTKNDD</sequence>
<evidence type="ECO:0000313" key="8">
    <source>
        <dbReference type="Proteomes" id="UP001342314"/>
    </source>
</evidence>
<dbReference type="InterPro" id="IPR004827">
    <property type="entry name" value="bZIP"/>
</dbReference>
<dbReference type="SUPFAM" id="SSF57959">
    <property type="entry name" value="Leucine zipper domain"/>
    <property type="match status" value="1"/>
</dbReference>
<gene>
    <name evidence="7" type="ORF">Rhopal_005529-T1</name>
</gene>
<feature type="region of interest" description="Disordered" evidence="5">
    <location>
        <begin position="501"/>
        <end position="556"/>
    </location>
</feature>
<dbReference type="CDD" id="cd14687">
    <property type="entry name" value="bZIP_ATF2"/>
    <property type="match status" value="1"/>
</dbReference>
<keyword evidence="2" id="KW-0805">Transcription regulation</keyword>
<reference evidence="7 8" key="1">
    <citation type="submission" date="2021-12" db="EMBL/GenBank/DDBJ databases">
        <title>High titer production of polyol ester of fatty acids by Rhodotorula paludigena BS15 towards product separation-free biomass refinery.</title>
        <authorList>
            <person name="Mano J."/>
            <person name="Ono H."/>
            <person name="Tanaka T."/>
            <person name="Naito K."/>
            <person name="Sushida H."/>
            <person name="Ike M."/>
            <person name="Tokuyasu K."/>
            <person name="Kitaoka M."/>
        </authorList>
    </citation>
    <scope>NUCLEOTIDE SEQUENCE [LARGE SCALE GENOMIC DNA]</scope>
    <source>
        <strain evidence="7 8">BS15</strain>
    </source>
</reference>
<feature type="region of interest" description="Disordered" evidence="5">
    <location>
        <begin position="81"/>
        <end position="215"/>
    </location>
</feature>
<feature type="region of interest" description="Disordered" evidence="5">
    <location>
        <begin position="602"/>
        <end position="632"/>
    </location>
</feature>
<dbReference type="SMART" id="SM00338">
    <property type="entry name" value="BRLZ"/>
    <property type="match status" value="1"/>
</dbReference>
<feature type="compositionally biased region" description="Basic residues" evidence="5">
    <location>
        <begin position="321"/>
        <end position="331"/>
    </location>
</feature>
<feature type="compositionally biased region" description="Basic and acidic residues" evidence="5">
    <location>
        <begin position="618"/>
        <end position="632"/>
    </location>
</feature>
<feature type="region of interest" description="Disordered" evidence="5">
    <location>
        <begin position="279"/>
        <end position="363"/>
    </location>
</feature>
<dbReference type="InterPro" id="IPR046347">
    <property type="entry name" value="bZIP_sf"/>
</dbReference>
<accession>A0AAV5GPS2</accession>
<evidence type="ECO:0000313" key="7">
    <source>
        <dbReference type="EMBL" id="GJN92499.1"/>
    </source>
</evidence>
<evidence type="ECO:0000256" key="2">
    <source>
        <dbReference type="ARBA" id="ARBA00023015"/>
    </source>
</evidence>
<dbReference type="GO" id="GO:0005634">
    <property type="term" value="C:nucleus"/>
    <property type="evidence" value="ECO:0007669"/>
    <property type="project" value="UniProtKB-SubCell"/>
</dbReference>
<dbReference type="Proteomes" id="UP001342314">
    <property type="component" value="Unassembled WGS sequence"/>
</dbReference>
<comment type="caution">
    <text evidence="7">The sequence shown here is derived from an EMBL/GenBank/DDBJ whole genome shotgun (WGS) entry which is preliminary data.</text>
</comment>
<dbReference type="AlphaFoldDB" id="A0AAV5GPS2"/>
<evidence type="ECO:0000256" key="4">
    <source>
        <dbReference type="ARBA" id="ARBA00023242"/>
    </source>
</evidence>
<feature type="compositionally biased region" description="Low complexity" evidence="5">
    <location>
        <begin position="310"/>
        <end position="320"/>
    </location>
</feature>
<dbReference type="PANTHER" id="PTHR19304">
    <property type="entry name" value="CYCLIC-AMP RESPONSE ELEMENT BINDING PROTEIN"/>
    <property type="match status" value="1"/>
</dbReference>
<feature type="compositionally biased region" description="Basic and acidic residues" evidence="5">
    <location>
        <begin position="98"/>
        <end position="107"/>
    </location>
</feature>
<evidence type="ECO:0000256" key="5">
    <source>
        <dbReference type="SAM" id="MobiDB-lite"/>
    </source>
</evidence>
<keyword evidence="8" id="KW-1185">Reference proteome</keyword>
<organism evidence="7 8">
    <name type="scientific">Rhodotorula paludigena</name>
    <dbReference type="NCBI Taxonomy" id="86838"/>
    <lineage>
        <taxon>Eukaryota</taxon>
        <taxon>Fungi</taxon>
        <taxon>Dikarya</taxon>
        <taxon>Basidiomycota</taxon>
        <taxon>Pucciniomycotina</taxon>
        <taxon>Microbotryomycetes</taxon>
        <taxon>Sporidiobolales</taxon>
        <taxon>Sporidiobolaceae</taxon>
        <taxon>Rhodotorula</taxon>
    </lineage>
</organism>
<name>A0AAV5GPS2_9BASI</name>
<dbReference type="Pfam" id="PF00170">
    <property type="entry name" value="bZIP_1"/>
    <property type="match status" value="1"/>
</dbReference>
<keyword evidence="3" id="KW-0804">Transcription</keyword>
<keyword evidence="4" id="KW-0539">Nucleus</keyword>
<evidence type="ECO:0000256" key="1">
    <source>
        <dbReference type="ARBA" id="ARBA00004123"/>
    </source>
</evidence>
<comment type="subcellular location">
    <subcellularLocation>
        <location evidence="1">Nucleus</location>
    </subcellularLocation>
</comment>
<evidence type="ECO:0000256" key="3">
    <source>
        <dbReference type="ARBA" id="ARBA00023163"/>
    </source>
</evidence>
<dbReference type="EMBL" id="BQKY01000011">
    <property type="protein sequence ID" value="GJN92499.1"/>
    <property type="molecule type" value="Genomic_DNA"/>
</dbReference>
<dbReference type="PROSITE" id="PS50217">
    <property type="entry name" value="BZIP"/>
    <property type="match status" value="1"/>
</dbReference>
<protein>
    <recommendedName>
        <fullName evidence="6">BZIP domain-containing protein</fullName>
    </recommendedName>
</protein>
<dbReference type="InterPro" id="IPR051027">
    <property type="entry name" value="bZIP_transcription_factors"/>
</dbReference>
<feature type="compositionally biased region" description="Polar residues" evidence="5">
    <location>
        <begin position="165"/>
        <end position="177"/>
    </location>
</feature>
<evidence type="ECO:0000259" key="6">
    <source>
        <dbReference type="PROSITE" id="PS50217"/>
    </source>
</evidence>